<dbReference type="Proteomes" id="UP000276864">
    <property type="component" value="Unassembled WGS sequence"/>
</dbReference>
<protein>
    <recommendedName>
        <fullName evidence="10">GPI anchored serine-threonine rich protein</fullName>
    </recommendedName>
</protein>
<evidence type="ECO:0000256" key="1">
    <source>
        <dbReference type="SAM" id="SignalP"/>
    </source>
</evidence>
<organism evidence="2 8">
    <name type="scientific">Hortaea werneckii</name>
    <name type="common">Black yeast</name>
    <name type="synonym">Cladosporium werneckii</name>
    <dbReference type="NCBI Taxonomy" id="91943"/>
    <lineage>
        <taxon>Eukaryota</taxon>
        <taxon>Fungi</taxon>
        <taxon>Dikarya</taxon>
        <taxon>Ascomycota</taxon>
        <taxon>Pezizomycotina</taxon>
        <taxon>Dothideomycetes</taxon>
        <taxon>Dothideomycetidae</taxon>
        <taxon>Mycosphaerellales</taxon>
        <taxon>Teratosphaeriaceae</taxon>
        <taxon>Hortaea</taxon>
    </lineage>
</organism>
<dbReference type="EMBL" id="QWIL01001706">
    <property type="protein sequence ID" value="RMY00410.1"/>
    <property type="molecule type" value="Genomic_DNA"/>
</dbReference>
<dbReference type="EMBL" id="QWIM01001468">
    <property type="protein sequence ID" value="RMY25460.1"/>
    <property type="molecule type" value="Genomic_DNA"/>
</dbReference>
<reference evidence="6 7" key="1">
    <citation type="journal article" date="2018" name="BMC Genomics">
        <title>Genomic evidence for intraspecific hybridization in a clonal and extremely halotolerant yeast.</title>
        <authorList>
            <person name="Gostincar C."/>
            <person name="Stajich J.E."/>
            <person name="Zupancic J."/>
            <person name="Zalar P."/>
            <person name="Gunde-Cimerman N."/>
        </authorList>
    </citation>
    <scope>NUCLEOTIDE SEQUENCE [LARGE SCALE GENOMIC DNA]</scope>
    <source>
        <strain evidence="5 7">EXF-6651</strain>
        <strain evidence="4 9">EXF-6654</strain>
        <strain evidence="2 8">EXF-6656</strain>
        <strain evidence="3 6">EXF-6669</strain>
    </source>
</reference>
<evidence type="ECO:0000313" key="2">
    <source>
        <dbReference type="EMBL" id="RMX82191.1"/>
    </source>
</evidence>
<evidence type="ECO:0000313" key="9">
    <source>
        <dbReference type="Proteomes" id="UP000282582"/>
    </source>
</evidence>
<name>A0A3M6WUY9_HORWE</name>
<sequence length="198" mass="19108">MQYTTGFVLAVAGLAAAQSSSTAAAGVTSVSSASTSSSTSESGCGKSIDLIIQTCLGSTQAQLAACDDNDWDCLCTQQTNVLTCYNNCPSDPNAFGAQQTQTSYCNAAKAYGSSSSSSSRTVSATASVSSSLSDAIASQSTALAAVTSDGTASSTADSTSSGSASGSAATASETDSGATAFTPAGGLVAAIFGLAALI</sequence>
<feature type="signal peptide" evidence="1">
    <location>
        <begin position="1"/>
        <end position="17"/>
    </location>
</feature>
<evidence type="ECO:0000313" key="6">
    <source>
        <dbReference type="Proteomes" id="UP000271337"/>
    </source>
</evidence>
<accession>A0A3M6WUY9</accession>
<proteinExistence type="predicted"/>
<feature type="chain" id="PRO_5044595130" description="GPI anchored serine-threonine rich protein" evidence="1">
    <location>
        <begin position="18"/>
        <end position="198"/>
    </location>
</feature>
<dbReference type="AlphaFoldDB" id="A0A3M6WUY9"/>
<evidence type="ECO:0000313" key="7">
    <source>
        <dbReference type="Proteomes" id="UP000276864"/>
    </source>
</evidence>
<dbReference type="OrthoDB" id="2507140at2759"/>
<dbReference type="EMBL" id="QWIJ01000453">
    <property type="protein sequence ID" value="RMX82191.1"/>
    <property type="molecule type" value="Genomic_DNA"/>
</dbReference>
<evidence type="ECO:0000313" key="4">
    <source>
        <dbReference type="EMBL" id="RMY04593.1"/>
    </source>
</evidence>
<dbReference type="Proteomes" id="UP000281245">
    <property type="component" value="Unassembled WGS sequence"/>
</dbReference>
<dbReference type="VEuPathDB" id="FungiDB:BTJ68_14372"/>
<evidence type="ECO:0008006" key="10">
    <source>
        <dbReference type="Google" id="ProtNLM"/>
    </source>
</evidence>
<evidence type="ECO:0000313" key="5">
    <source>
        <dbReference type="EMBL" id="RMY25460.1"/>
    </source>
</evidence>
<dbReference type="Proteomes" id="UP000271337">
    <property type="component" value="Unassembled WGS sequence"/>
</dbReference>
<dbReference type="Proteomes" id="UP000282582">
    <property type="component" value="Unassembled WGS sequence"/>
</dbReference>
<evidence type="ECO:0000313" key="3">
    <source>
        <dbReference type="EMBL" id="RMY00410.1"/>
    </source>
</evidence>
<dbReference type="EMBL" id="QWIK01000536">
    <property type="protein sequence ID" value="RMY04593.1"/>
    <property type="molecule type" value="Genomic_DNA"/>
</dbReference>
<gene>
    <name evidence="5" type="ORF">D0866_11096</name>
    <name evidence="3" type="ORF">D0867_11758</name>
    <name evidence="4" type="ORF">D0868_06870</name>
    <name evidence="2" type="ORF">D0869_06242</name>
</gene>
<evidence type="ECO:0000313" key="8">
    <source>
        <dbReference type="Proteomes" id="UP000281245"/>
    </source>
</evidence>
<comment type="caution">
    <text evidence="2">The sequence shown here is derived from an EMBL/GenBank/DDBJ whole genome shotgun (WGS) entry which is preliminary data.</text>
</comment>
<keyword evidence="1" id="KW-0732">Signal</keyword>